<name>A0ABD7AF40_9ENTR</name>
<evidence type="ECO:0008006" key="3">
    <source>
        <dbReference type="Google" id="ProtNLM"/>
    </source>
</evidence>
<sequence length="87" mass="9990">MNTYLVWCPEEGEEREDAREFEARDESEAAQLWAEHDDWWSADYHIVSGISEPVVCVALGDGPVARYRVHGECVAQYYARPVSEEVK</sequence>
<evidence type="ECO:0000313" key="2">
    <source>
        <dbReference type="Proteomes" id="UP000510937"/>
    </source>
</evidence>
<evidence type="ECO:0000313" key="1">
    <source>
        <dbReference type="EMBL" id="QLO51329.1"/>
    </source>
</evidence>
<gene>
    <name evidence="1" type="ORF">HV234_07215</name>
</gene>
<dbReference type="Proteomes" id="UP000510937">
    <property type="component" value="Chromosome"/>
</dbReference>
<dbReference type="RefSeq" id="WP_181247012.1">
    <property type="nucleotide sequence ID" value="NZ_CP055315.1"/>
</dbReference>
<dbReference type="AlphaFoldDB" id="A0ABD7AF40"/>
<protein>
    <recommendedName>
        <fullName evidence="3">Phage protein</fullName>
    </recommendedName>
</protein>
<dbReference type="EMBL" id="CP055315">
    <property type="protein sequence ID" value="QLO51329.1"/>
    <property type="molecule type" value="Genomic_DNA"/>
</dbReference>
<organism evidence="1 2">
    <name type="scientific">Klebsiella grimontii</name>
    <dbReference type="NCBI Taxonomy" id="2058152"/>
    <lineage>
        <taxon>Bacteria</taxon>
        <taxon>Pseudomonadati</taxon>
        <taxon>Pseudomonadota</taxon>
        <taxon>Gammaproteobacteria</taxon>
        <taxon>Enterobacterales</taxon>
        <taxon>Enterobacteriaceae</taxon>
        <taxon>Klebsiella/Raoultella group</taxon>
        <taxon>Klebsiella</taxon>
    </lineage>
</organism>
<accession>A0ABD7AF40</accession>
<proteinExistence type="predicted"/>
<reference evidence="2" key="1">
    <citation type="submission" date="2020-06" db="EMBL/GenBank/DDBJ databases">
        <title>REHAB project genomes.</title>
        <authorList>
            <person name="Shaw L.P."/>
        </authorList>
    </citation>
    <scope>NUCLEOTIDE SEQUENCE [LARGE SCALE GENOMIC DNA]</scope>
    <source>
        <strain evidence="2">RHBSTW-00555</strain>
    </source>
</reference>